<dbReference type="RefSeq" id="WP_040048295.1">
    <property type="nucleotide sequence ID" value="NZ_JWIR02000023.1"/>
</dbReference>
<accession>A0A0F5I6T0</accession>
<name>A0A0F5I6T0_BACTR</name>
<protein>
    <submittedName>
        <fullName evidence="2">Uncharacterized protein</fullName>
    </submittedName>
</protein>
<proteinExistence type="predicted"/>
<keyword evidence="3" id="KW-1185">Reference proteome</keyword>
<dbReference type="EMBL" id="JWIR02000023">
    <property type="protein sequence ID" value="KKB41344.1"/>
    <property type="molecule type" value="Genomic_DNA"/>
</dbReference>
<dbReference type="Gene3D" id="1.20.1330.10">
    <property type="entry name" value="f41 fragment of flagellin, N-terminal domain"/>
    <property type="match status" value="1"/>
</dbReference>
<evidence type="ECO:0000256" key="1">
    <source>
        <dbReference type="SAM" id="Coils"/>
    </source>
</evidence>
<sequence>MNKGEEQKEFLQQLQWAKDQDRILAEIEAKLYEMRAIAEYAANHELTADEVELLNDQLRELKGEIDSLEQRLHSVVH</sequence>
<keyword evidence="1" id="KW-0175">Coiled coil</keyword>
<dbReference type="AlphaFoldDB" id="A0A0F5I6T0"/>
<evidence type="ECO:0000313" key="3">
    <source>
        <dbReference type="Proteomes" id="UP000031563"/>
    </source>
</evidence>
<organism evidence="2 3">
    <name type="scientific">Bacillus thermotolerans</name>
    <name type="common">Quasibacillus thermotolerans</name>
    <dbReference type="NCBI Taxonomy" id="1221996"/>
    <lineage>
        <taxon>Bacteria</taxon>
        <taxon>Bacillati</taxon>
        <taxon>Bacillota</taxon>
        <taxon>Bacilli</taxon>
        <taxon>Bacillales</taxon>
        <taxon>Bacillaceae</taxon>
        <taxon>Bacillus</taxon>
    </lineage>
</organism>
<dbReference type="Proteomes" id="UP000031563">
    <property type="component" value="Unassembled WGS sequence"/>
</dbReference>
<reference evidence="2" key="1">
    <citation type="submission" date="2015-02" db="EMBL/GenBank/DDBJ databases">
        <title>Genome Assembly of Bacillaceae bacterium MTCC 8252.</title>
        <authorList>
            <person name="Verma A."/>
            <person name="Khatri I."/>
            <person name="Mual P."/>
            <person name="Subramanian S."/>
            <person name="Krishnamurthi S."/>
        </authorList>
    </citation>
    <scope>NUCLEOTIDE SEQUENCE [LARGE SCALE GENOMIC DNA]</scope>
    <source>
        <strain evidence="2">MTCC 8252</strain>
    </source>
</reference>
<dbReference type="OrthoDB" id="2887155at2"/>
<feature type="coiled-coil region" evidence="1">
    <location>
        <begin position="41"/>
        <end position="71"/>
    </location>
</feature>
<evidence type="ECO:0000313" key="2">
    <source>
        <dbReference type="EMBL" id="KKB41344.1"/>
    </source>
</evidence>
<dbReference type="SUPFAM" id="SSF64518">
    <property type="entry name" value="Phase 1 flagellin"/>
    <property type="match status" value="1"/>
</dbReference>
<dbReference type="STRING" id="1221996.QY95_00824"/>
<comment type="caution">
    <text evidence="2">The sequence shown here is derived from an EMBL/GenBank/DDBJ whole genome shotgun (WGS) entry which is preliminary data.</text>
</comment>
<gene>
    <name evidence="2" type="ORF">QY95_00824</name>
</gene>